<dbReference type="InterPro" id="IPR003782">
    <property type="entry name" value="SCO1/SenC"/>
</dbReference>
<dbReference type="OrthoDB" id="9790194at2"/>
<dbReference type="SUPFAM" id="SSF52833">
    <property type="entry name" value="Thioredoxin-like"/>
    <property type="match status" value="1"/>
</dbReference>
<proteinExistence type="inferred from homology"/>
<protein>
    <submittedName>
        <fullName evidence="6">Copper-binding protein</fullName>
    </submittedName>
</protein>
<feature type="binding site" evidence="3">
    <location>
        <position position="71"/>
    </location>
    <ligand>
        <name>Cu cation</name>
        <dbReference type="ChEBI" id="CHEBI:23378"/>
    </ligand>
</feature>
<gene>
    <name evidence="6" type="ORF">UF78_07500</name>
</gene>
<dbReference type="InterPro" id="IPR013766">
    <property type="entry name" value="Thioredoxin_domain"/>
</dbReference>
<evidence type="ECO:0000256" key="2">
    <source>
        <dbReference type="ARBA" id="ARBA00023008"/>
    </source>
</evidence>
<feature type="binding site" evidence="3">
    <location>
        <position position="75"/>
    </location>
    <ligand>
        <name>Cu cation</name>
        <dbReference type="ChEBI" id="CHEBI:23378"/>
    </ligand>
</feature>
<evidence type="ECO:0000313" key="7">
    <source>
        <dbReference type="Proteomes" id="UP000032487"/>
    </source>
</evidence>
<organism evidence="6 7">
    <name type="scientific">Stutzerimonas stutzeri</name>
    <name type="common">Pseudomonas stutzeri</name>
    <dbReference type="NCBI Taxonomy" id="316"/>
    <lineage>
        <taxon>Bacteria</taxon>
        <taxon>Pseudomonadati</taxon>
        <taxon>Pseudomonadota</taxon>
        <taxon>Gammaproteobacteria</taxon>
        <taxon>Pseudomonadales</taxon>
        <taxon>Pseudomonadaceae</taxon>
        <taxon>Stutzerimonas</taxon>
    </lineage>
</organism>
<dbReference type="PANTHER" id="PTHR12151:SF25">
    <property type="entry name" value="LINALOOL DEHYDRATASE_ISOMERASE DOMAIN-CONTAINING PROTEIN"/>
    <property type="match status" value="1"/>
</dbReference>
<dbReference type="EMBL" id="JYHV01000014">
    <property type="protein sequence ID" value="KJH82919.1"/>
    <property type="molecule type" value="Genomic_DNA"/>
</dbReference>
<feature type="binding site" evidence="3">
    <location>
        <position position="160"/>
    </location>
    <ligand>
        <name>Cu cation</name>
        <dbReference type="ChEBI" id="CHEBI:23378"/>
    </ligand>
</feature>
<keyword evidence="2 3" id="KW-0186">Copper</keyword>
<keyword evidence="4" id="KW-1015">Disulfide bond</keyword>
<name>A0A0D9AQF2_STUST</name>
<dbReference type="GO" id="GO:0046872">
    <property type="term" value="F:metal ion binding"/>
    <property type="evidence" value="ECO:0007669"/>
    <property type="project" value="UniProtKB-KW"/>
</dbReference>
<evidence type="ECO:0000256" key="4">
    <source>
        <dbReference type="PIRSR" id="PIRSR603782-2"/>
    </source>
</evidence>
<evidence type="ECO:0000256" key="3">
    <source>
        <dbReference type="PIRSR" id="PIRSR603782-1"/>
    </source>
</evidence>
<comment type="similarity">
    <text evidence="1">Belongs to the SCO1/2 family.</text>
</comment>
<feature type="disulfide bond" description="Redox-active" evidence="4">
    <location>
        <begin position="71"/>
        <end position="75"/>
    </location>
</feature>
<accession>A0A0D9AQF2</accession>
<evidence type="ECO:0000259" key="5">
    <source>
        <dbReference type="PROSITE" id="PS51352"/>
    </source>
</evidence>
<dbReference type="PROSITE" id="PS51352">
    <property type="entry name" value="THIOREDOXIN_2"/>
    <property type="match status" value="1"/>
</dbReference>
<evidence type="ECO:0000313" key="6">
    <source>
        <dbReference type="EMBL" id="KJH82919.1"/>
    </source>
</evidence>
<dbReference type="PANTHER" id="PTHR12151">
    <property type="entry name" value="ELECTRON TRANSPORT PROTIN SCO1/SENC FAMILY MEMBER"/>
    <property type="match status" value="1"/>
</dbReference>
<keyword evidence="3" id="KW-0479">Metal-binding</keyword>
<sequence length="197" mass="21757">MRSGALLGLLAFCPATFGLDRNALLDEANLLLLPRERQLPNLEFVDEHGQAVATDSLRGRWHLLFFGFTACPDICPTTLSDMRRLFGQLPPSISDQLQLILVSADPARDTPEALRTYLGYYRAGFKGWTGDMRQLQELSKALGLPFIPAENTEGDYSVSHSGNLAIVSPEGKLRGYIRTPLKLDGLRQALSQVIEAE</sequence>
<evidence type="ECO:0000256" key="1">
    <source>
        <dbReference type="ARBA" id="ARBA00010996"/>
    </source>
</evidence>
<dbReference type="PATRIC" id="fig|316.101.peg.1214"/>
<reference evidence="6 7" key="1">
    <citation type="submission" date="2015-02" db="EMBL/GenBank/DDBJ databases">
        <title>Draft genome sequence of Pseudomonas stutzeri NT0128 isolated from wheat (Triticum turgidum) rhizosphere.</title>
        <authorList>
            <person name="Tovi N."/>
            <person name="Frenk S."/>
            <person name="Hadar Y."/>
            <person name="Minz D."/>
        </authorList>
    </citation>
    <scope>NUCLEOTIDE SEQUENCE [LARGE SCALE GENOMIC DNA]</scope>
    <source>
        <strain evidence="6 7">NT0128</strain>
    </source>
</reference>
<dbReference type="Gene3D" id="3.40.30.10">
    <property type="entry name" value="Glutaredoxin"/>
    <property type="match status" value="1"/>
</dbReference>
<dbReference type="CDD" id="cd02968">
    <property type="entry name" value="SCO"/>
    <property type="match status" value="1"/>
</dbReference>
<feature type="domain" description="Thioredoxin" evidence="5">
    <location>
        <begin position="33"/>
        <end position="195"/>
    </location>
</feature>
<comment type="caution">
    <text evidence="6">The sequence shown here is derived from an EMBL/GenBank/DDBJ whole genome shotgun (WGS) entry which is preliminary data.</text>
</comment>
<dbReference type="Pfam" id="PF02630">
    <property type="entry name" value="SCO1-SenC"/>
    <property type="match status" value="1"/>
</dbReference>
<dbReference type="AlphaFoldDB" id="A0A0D9AQF2"/>
<dbReference type="InterPro" id="IPR036249">
    <property type="entry name" value="Thioredoxin-like_sf"/>
</dbReference>
<dbReference type="Proteomes" id="UP000032487">
    <property type="component" value="Unassembled WGS sequence"/>
</dbReference>